<keyword evidence="2" id="KW-0646">Protease inhibitor</keyword>
<dbReference type="InterPro" id="IPR019508">
    <property type="entry name" value="Prot_inh_I48_clitocypin"/>
</dbReference>
<evidence type="ECO:0000256" key="1">
    <source>
        <dbReference type="ARBA" id="ARBA00011738"/>
    </source>
</evidence>
<comment type="subunit">
    <text evidence="1">Homodimer.</text>
</comment>
<evidence type="ECO:0000256" key="3">
    <source>
        <dbReference type="ARBA" id="ARBA00022704"/>
    </source>
</evidence>
<dbReference type="AlphaFoldDB" id="A0A5C3LWJ7"/>
<comment type="function">
    <text evidence="4">Binds and inhibits cysteine proteinases. Inhibits most strongly papain and cathepsin L, more weakly bromelain and cathepsin B while it is completely ineffective against cathepsin H.</text>
</comment>
<dbReference type="EMBL" id="ML213654">
    <property type="protein sequence ID" value="TFK33131.1"/>
    <property type="molecule type" value="Genomic_DNA"/>
</dbReference>
<dbReference type="Gene3D" id="2.80.10.50">
    <property type="match status" value="1"/>
</dbReference>
<keyword evidence="3" id="KW-0789">Thiol protease inhibitor</keyword>
<evidence type="ECO:0000256" key="4">
    <source>
        <dbReference type="ARBA" id="ARBA00024855"/>
    </source>
</evidence>
<sequence length="147" mass="16346">MSLEPGTYLIKATTGHPLDILATAEGVNATVKLLPRIPSGQTWQVTSVRPGKAIIESYDPNSSYKLSLSYSTDDFNGSPITTQDNHPPLIWNIRNAEAPNEFILSPDIRLVGVDICATVKDDQMVIQPFPLEDPNRPTWEFIRIRVD</sequence>
<proteinExistence type="inferred from homology"/>
<dbReference type="Pfam" id="PF10467">
    <property type="entry name" value="Inhibitor_I48"/>
    <property type="match status" value="1"/>
</dbReference>
<gene>
    <name evidence="6" type="ORF">BDQ12DRAFT_728012</name>
</gene>
<evidence type="ECO:0000313" key="7">
    <source>
        <dbReference type="Proteomes" id="UP000308652"/>
    </source>
</evidence>
<accession>A0A5C3LWJ7</accession>
<evidence type="ECO:0008006" key="8">
    <source>
        <dbReference type="Google" id="ProtNLM"/>
    </source>
</evidence>
<comment type="similarity">
    <text evidence="5">Belongs to the protease inhibitor I48 family.</text>
</comment>
<name>A0A5C3LWJ7_9AGAR</name>
<keyword evidence="7" id="KW-1185">Reference proteome</keyword>
<organism evidence="6 7">
    <name type="scientific">Crucibulum laeve</name>
    <dbReference type="NCBI Taxonomy" id="68775"/>
    <lineage>
        <taxon>Eukaryota</taxon>
        <taxon>Fungi</taxon>
        <taxon>Dikarya</taxon>
        <taxon>Basidiomycota</taxon>
        <taxon>Agaricomycotina</taxon>
        <taxon>Agaricomycetes</taxon>
        <taxon>Agaricomycetidae</taxon>
        <taxon>Agaricales</taxon>
        <taxon>Agaricineae</taxon>
        <taxon>Nidulariaceae</taxon>
        <taxon>Crucibulum</taxon>
    </lineage>
</organism>
<dbReference type="GO" id="GO:0004869">
    <property type="term" value="F:cysteine-type endopeptidase inhibitor activity"/>
    <property type="evidence" value="ECO:0007669"/>
    <property type="project" value="UniProtKB-KW"/>
</dbReference>
<evidence type="ECO:0000256" key="5">
    <source>
        <dbReference type="ARBA" id="ARBA00025775"/>
    </source>
</evidence>
<dbReference type="Proteomes" id="UP000308652">
    <property type="component" value="Unassembled WGS sequence"/>
</dbReference>
<reference evidence="6 7" key="1">
    <citation type="journal article" date="2019" name="Nat. Ecol. Evol.">
        <title>Megaphylogeny resolves global patterns of mushroom evolution.</title>
        <authorList>
            <person name="Varga T."/>
            <person name="Krizsan K."/>
            <person name="Foldi C."/>
            <person name="Dima B."/>
            <person name="Sanchez-Garcia M."/>
            <person name="Sanchez-Ramirez S."/>
            <person name="Szollosi G.J."/>
            <person name="Szarkandi J.G."/>
            <person name="Papp V."/>
            <person name="Albert L."/>
            <person name="Andreopoulos W."/>
            <person name="Angelini C."/>
            <person name="Antonin V."/>
            <person name="Barry K.W."/>
            <person name="Bougher N.L."/>
            <person name="Buchanan P."/>
            <person name="Buyck B."/>
            <person name="Bense V."/>
            <person name="Catcheside P."/>
            <person name="Chovatia M."/>
            <person name="Cooper J."/>
            <person name="Damon W."/>
            <person name="Desjardin D."/>
            <person name="Finy P."/>
            <person name="Geml J."/>
            <person name="Haridas S."/>
            <person name="Hughes K."/>
            <person name="Justo A."/>
            <person name="Karasinski D."/>
            <person name="Kautmanova I."/>
            <person name="Kiss B."/>
            <person name="Kocsube S."/>
            <person name="Kotiranta H."/>
            <person name="LaButti K.M."/>
            <person name="Lechner B.E."/>
            <person name="Liimatainen K."/>
            <person name="Lipzen A."/>
            <person name="Lukacs Z."/>
            <person name="Mihaltcheva S."/>
            <person name="Morgado L.N."/>
            <person name="Niskanen T."/>
            <person name="Noordeloos M.E."/>
            <person name="Ohm R.A."/>
            <person name="Ortiz-Santana B."/>
            <person name="Ovrebo C."/>
            <person name="Racz N."/>
            <person name="Riley R."/>
            <person name="Savchenko A."/>
            <person name="Shiryaev A."/>
            <person name="Soop K."/>
            <person name="Spirin V."/>
            <person name="Szebenyi C."/>
            <person name="Tomsovsky M."/>
            <person name="Tulloss R.E."/>
            <person name="Uehling J."/>
            <person name="Grigoriev I.V."/>
            <person name="Vagvolgyi C."/>
            <person name="Papp T."/>
            <person name="Martin F.M."/>
            <person name="Miettinen O."/>
            <person name="Hibbett D.S."/>
            <person name="Nagy L.G."/>
        </authorList>
    </citation>
    <scope>NUCLEOTIDE SEQUENCE [LARGE SCALE GENOMIC DNA]</scope>
    <source>
        <strain evidence="6 7">CBS 166.37</strain>
    </source>
</reference>
<evidence type="ECO:0000256" key="2">
    <source>
        <dbReference type="ARBA" id="ARBA00022690"/>
    </source>
</evidence>
<protein>
    <recommendedName>
        <fullName evidence="8">Ricin B lectin domain-containing protein</fullName>
    </recommendedName>
</protein>
<evidence type="ECO:0000313" key="6">
    <source>
        <dbReference type="EMBL" id="TFK33131.1"/>
    </source>
</evidence>